<accession>A0A7Y0Q0Y4</accession>
<keyword evidence="2 4" id="KW-0238">DNA-binding</keyword>
<dbReference type="RefSeq" id="WP_169096970.1">
    <property type="nucleotide sequence ID" value="NZ_JABBVZ010000009.1"/>
</dbReference>
<keyword evidence="8" id="KW-1185">Reference proteome</keyword>
<name>A0A7Y0Q0Y4_9FIRM</name>
<gene>
    <name evidence="7" type="ORF">HIJ39_04035</name>
</gene>
<evidence type="ECO:0000259" key="5">
    <source>
        <dbReference type="PROSITE" id="PS51898"/>
    </source>
</evidence>
<comment type="similarity">
    <text evidence="1">Belongs to the 'phage' integrase family.</text>
</comment>
<proteinExistence type="inferred from homology"/>
<dbReference type="InterPro" id="IPR011010">
    <property type="entry name" value="DNA_brk_join_enz"/>
</dbReference>
<sequence length="335" mass="37927">MDYDTMVQRFVDELTRRGKARLTVKTYRSDLLVFRTWCVRNAPDVVWEVGNLRYDHIQAFLRHDRVHEPLPVQPSRFNPHPTAGLPARGAHYAARTYQRKTVVLRVFCAWAESEHYLGRSPFPTNMGMKARTDMGALRAAPVYLSEADMTRLWAAVMAGLPGNKSWQQWRDRALFGLMLTTGVCVEEVCGISLADGEQFVRTGGELAVTGSAFKPRTVVVPTRIVRVLELCMQVRPGQSTSPTLFVSTRGGAIYPRLVQRRFRDYATVAGLPPTVTPRNLRHTVATTLFREGLNVREVQEVLGHAQGSTTEIYIQILQVDAQRKMRDINVFKNLQ</sequence>
<dbReference type="Proteomes" id="UP000533476">
    <property type="component" value="Unassembled WGS sequence"/>
</dbReference>
<dbReference type="SUPFAM" id="SSF56349">
    <property type="entry name" value="DNA breaking-rejoining enzymes"/>
    <property type="match status" value="1"/>
</dbReference>
<evidence type="ECO:0000259" key="6">
    <source>
        <dbReference type="PROSITE" id="PS51900"/>
    </source>
</evidence>
<dbReference type="EMBL" id="JABBVZ010000009">
    <property type="protein sequence ID" value="NMP21528.1"/>
    <property type="molecule type" value="Genomic_DNA"/>
</dbReference>
<dbReference type="InterPro" id="IPR013762">
    <property type="entry name" value="Integrase-like_cat_sf"/>
</dbReference>
<dbReference type="PANTHER" id="PTHR30349:SF41">
    <property type="entry name" value="INTEGRASE_RECOMBINASE PROTEIN MJ0367-RELATED"/>
    <property type="match status" value="1"/>
</dbReference>
<dbReference type="InterPro" id="IPR050090">
    <property type="entry name" value="Tyrosine_recombinase_XerCD"/>
</dbReference>
<dbReference type="Pfam" id="PF00589">
    <property type="entry name" value="Phage_integrase"/>
    <property type="match status" value="1"/>
</dbReference>
<dbReference type="Gene3D" id="1.10.150.130">
    <property type="match status" value="1"/>
</dbReference>
<evidence type="ECO:0000256" key="2">
    <source>
        <dbReference type="ARBA" id="ARBA00023125"/>
    </source>
</evidence>
<dbReference type="GO" id="GO:0003677">
    <property type="term" value="F:DNA binding"/>
    <property type="evidence" value="ECO:0007669"/>
    <property type="project" value="UniProtKB-UniRule"/>
</dbReference>
<evidence type="ECO:0000256" key="4">
    <source>
        <dbReference type="PROSITE-ProRule" id="PRU01248"/>
    </source>
</evidence>
<organism evidence="7 8">
    <name type="scientific">Sulfobacillus harzensis</name>
    <dbReference type="NCBI Taxonomy" id="2729629"/>
    <lineage>
        <taxon>Bacteria</taxon>
        <taxon>Bacillati</taxon>
        <taxon>Bacillota</taxon>
        <taxon>Clostridia</taxon>
        <taxon>Eubacteriales</taxon>
        <taxon>Clostridiales Family XVII. Incertae Sedis</taxon>
        <taxon>Sulfobacillus</taxon>
    </lineage>
</organism>
<dbReference type="InterPro" id="IPR002104">
    <property type="entry name" value="Integrase_catalytic"/>
</dbReference>
<dbReference type="PROSITE" id="PS51898">
    <property type="entry name" value="TYR_RECOMBINASE"/>
    <property type="match status" value="1"/>
</dbReference>
<dbReference type="GO" id="GO:0006310">
    <property type="term" value="P:DNA recombination"/>
    <property type="evidence" value="ECO:0007669"/>
    <property type="project" value="UniProtKB-KW"/>
</dbReference>
<evidence type="ECO:0000313" key="7">
    <source>
        <dbReference type="EMBL" id="NMP21528.1"/>
    </source>
</evidence>
<dbReference type="InterPro" id="IPR010998">
    <property type="entry name" value="Integrase_recombinase_N"/>
</dbReference>
<feature type="domain" description="Tyr recombinase" evidence="5">
    <location>
        <begin position="139"/>
        <end position="327"/>
    </location>
</feature>
<dbReference type="PROSITE" id="PS51900">
    <property type="entry name" value="CB"/>
    <property type="match status" value="1"/>
</dbReference>
<keyword evidence="3" id="KW-0233">DNA recombination</keyword>
<dbReference type="AlphaFoldDB" id="A0A7Y0Q0Y4"/>
<evidence type="ECO:0000313" key="8">
    <source>
        <dbReference type="Proteomes" id="UP000533476"/>
    </source>
</evidence>
<dbReference type="PANTHER" id="PTHR30349">
    <property type="entry name" value="PHAGE INTEGRASE-RELATED"/>
    <property type="match status" value="1"/>
</dbReference>
<dbReference type="GO" id="GO:0015074">
    <property type="term" value="P:DNA integration"/>
    <property type="evidence" value="ECO:0007669"/>
    <property type="project" value="InterPro"/>
</dbReference>
<protein>
    <submittedName>
        <fullName evidence="7">Tyrosine-type recombinase/integrase</fullName>
    </submittedName>
</protein>
<dbReference type="Gene3D" id="1.10.443.10">
    <property type="entry name" value="Intergrase catalytic core"/>
    <property type="match status" value="1"/>
</dbReference>
<dbReference type="InterPro" id="IPR044068">
    <property type="entry name" value="CB"/>
</dbReference>
<comment type="caution">
    <text evidence="7">The sequence shown here is derived from an EMBL/GenBank/DDBJ whole genome shotgun (WGS) entry which is preliminary data.</text>
</comment>
<evidence type="ECO:0000256" key="1">
    <source>
        <dbReference type="ARBA" id="ARBA00008857"/>
    </source>
</evidence>
<reference evidence="7 8" key="1">
    <citation type="submission" date="2020-04" db="EMBL/GenBank/DDBJ databases">
        <authorList>
            <person name="Zhang R."/>
            <person name="Schippers A."/>
        </authorList>
    </citation>
    <scope>NUCLEOTIDE SEQUENCE [LARGE SCALE GENOMIC DNA]</scope>
    <source>
        <strain evidence="7 8">DSM 109850</strain>
    </source>
</reference>
<feature type="domain" description="Core-binding (CB)" evidence="6">
    <location>
        <begin position="1"/>
        <end position="112"/>
    </location>
</feature>
<evidence type="ECO:0000256" key="3">
    <source>
        <dbReference type="ARBA" id="ARBA00023172"/>
    </source>
</evidence>